<feature type="compositionally biased region" description="Basic and acidic residues" evidence="1">
    <location>
        <begin position="608"/>
        <end position="628"/>
    </location>
</feature>
<dbReference type="EMBL" id="CACSLK010012206">
    <property type="protein sequence ID" value="CAA0814485.1"/>
    <property type="molecule type" value="Genomic_DNA"/>
</dbReference>
<feature type="compositionally biased region" description="Basic residues" evidence="1">
    <location>
        <begin position="1327"/>
        <end position="1336"/>
    </location>
</feature>
<dbReference type="InterPro" id="IPR000313">
    <property type="entry name" value="PWWP_dom"/>
</dbReference>
<feature type="compositionally biased region" description="Basic and acidic residues" evidence="1">
    <location>
        <begin position="807"/>
        <end position="825"/>
    </location>
</feature>
<feature type="compositionally biased region" description="Basic and acidic residues" evidence="1">
    <location>
        <begin position="1148"/>
        <end position="1157"/>
    </location>
</feature>
<dbReference type="OrthoDB" id="62853at2759"/>
<dbReference type="SUPFAM" id="SSF63748">
    <property type="entry name" value="Tudor/PWWP/MBT"/>
    <property type="match status" value="2"/>
</dbReference>
<feature type="compositionally biased region" description="Polar residues" evidence="1">
    <location>
        <begin position="1136"/>
        <end position="1147"/>
    </location>
</feature>
<dbReference type="CDD" id="cd05162">
    <property type="entry name" value="PWWP"/>
    <property type="match status" value="2"/>
</dbReference>
<accession>A0A9N7MUG1</accession>
<dbReference type="Pfam" id="PF00855">
    <property type="entry name" value="PWWP"/>
    <property type="match status" value="2"/>
</dbReference>
<feature type="compositionally biased region" description="Basic and acidic residues" evidence="1">
    <location>
        <begin position="842"/>
        <end position="890"/>
    </location>
</feature>
<feature type="region of interest" description="Disordered" evidence="1">
    <location>
        <begin position="1323"/>
        <end position="1356"/>
    </location>
</feature>
<feature type="region of interest" description="Disordered" evidence="1">
    <location>
        <begin position="448"/>
        <end position="567"/>
    </location>
</feature>
<reference evidence="3" key="1">
    <citation type="submission" date="2019-12" db="EMBL/GenBank/DDBJ databases">
        <authorList>
            <person name="Scholes J."/>
        </authorList>
    </citation>
    <scope>NUCLEOTIDE SEQUENCE</scope>
</reference>
<keyword evidence="4" id="KW-1185">Reference proteome</keyword>
<dbReference type="Gene3D" id="2.30.30.140">
    <property type="match status" value="2"/>
</dbReference>
<dbReference type="PANTHER" id="PTHR42851:SF4">
    <property type="entry name" value="PWWP DOMAIN-CONTAINING PROTEIN"/>
    <property type="match status" value="1"/>
</dbReference>
<evidence type="ECO:0000313" key="4">
    <source>
        <dbReference type="Proteomes" id="UP001153555"/>
    </source>
</evidence>
<dbReference type="PROSITE" id="PS50812">
    <property type="entry name" value="PWWP"/>
    <property type="match status" value="2"/>
</dbReference>
<evidence type="ECO:0000259" key="2">
    <source>
        <dbReference type="PROSITE" id="PS50812"/>
    </source>
</evidence>
<comment type="caution">
    <text evidence="3">The sequence shown here is derived from an EMBL/GenBank/DDBJ whole genome shotgun (WGS) entry which is preliminary data.</text>
</comment>
<feature type="domain" description="PWWP" evidence="2">
    <location>
        <begin position="388"/>
        <end position="454"/>
    </location>
</feature>
<feature type="region of interest" description="Disordered" evidence="1">
    <location>
        <begin position="749"/>
        <end position="909"/>
    </location>
</feature>
<protein>
    <submittedName>
        <fullName evidence="3">Tudor/PWWP/MBT superfamily protein</fullName>
    </submittedName>
</protein>
<feature type="compositionally biased region" description="Basic and acidic residues" evidence="1">
    <location>
        <begin position="457"/>
        <end position="479"/>
    </location>
</feature>
<gene>
    <name evidence="3" type="ORF">SHERM_14775</name>
</gene>
<feature type="compositionally biased region" description="Basic and acidic residues" evidence="1">
    <location>
        <begin position="1343"/>
        <end position="1355"/>
    </location>
</feature>
<feature type="domain" description="PWWP" evidence="2">
    <location>
        <begin position="922"/>
        <end position="971"/>
    </location>
</feature>
<feature type="region of interest" description="Disordered" evidence="1">
    <location>
        <begin position="600"/>
        <end position="679"/>
    </location>
</feature>
<feature type="compositionally biased region" description="Basic and acidic residues" evidence="1">
    <location>
        <begin position="553"/>
        <end position="564"/>
    </location>
</feature>
<proteinExistence type="predicted"/>
<dbReference type="PANTHER" id="PTHR42851">
    <property type="entry name" value="ALDOLASE-RELATED"/>
    <property type="match status" value="1"/>
</dbReference>
<sequence length="1463" mass="161299">MGGENEAQECFEGEGGDKIMVEIVGSDVFVNGAISEKECSLFSGEMGYLEGDARGSKEEIGGGKLPEGVDVDETGEFEAGFEGPRDYDAIIEEKTMGDEIVKEVSAENLAKSEVLNCPAEASAEGVFDKVEKKGVSADYAHANYTEGEGLSPFSDKAGILGPKDENASSNGDFGVEAGIVDEKVVAAETGDSIVEKDSHVPDVFDQNHGRVKKNCGVECDLKQRSDDVQIAEVSGALNIDIQAGTKVNQPNVEQIGSKVSAPTIKSPETVETLVVNVSKEKTSLPRDCCAFDVATIHDVINNPNEAEENSEKTSGFCATEDHAIKTNRMVVEYDKELEVDHSGENVEAEISEEPELETEIISSNEKSSRLERTNLSCCLFQKEDHFVPSDLVWGKVRSHPWWPGQIFDPAHACEKALKYQKKEDSYLESDLKLPESREEKNHVVAEEAMDVSSEGGEDNKVENDLKLPESRDEKNHVVAEEAMDVSSEGGEDKKVENDLKLPESKDEKNHVVTEAIDASSEGDENRKGESALGLSNSGDEESLVVKEVCSEGYENKEGKSELGNEKGTVLKQAVDCSSAEPENVEAGVSSVPTQEDIATNQLVISENKPVEDETVDDVKHGLSRKDDVSPLSGDASNPDQPVSNSVLSLVASEKTDDSQMVRPDNIVDTNGEGPENVQVDAGNMQTEIVDEKEGLAAGSKDLVVKSDCVNDSHGMKLDNENESEEAASGEDFDVVLDFNDCTRDINPNLSLANDGEYLKSDRGLVSNTDHPDHFVSHEQTQPADEIDTDMENQPKTLEGSDGGELCKNTDEIVSEESKQPLDCEKNGGGMPYSVEQSGLPQSKEHEEVEKSKIPDTSDKIECGDERNESGGDPHDSMDIDSEHTDEELPSKSDNSIPTVRSPKMNQAHYFSPPENEVHHFAVSDLVWGKVRSHPWWPGQIFDPSDASEKAGKHFKKDTYLVAFFGDQTFAWNEASLLKPFRLFFSQIEKQFSSEGFQHAVTCALDEVSRRVELGLACSCIPRDKYAMIETQTVENTGIREESSKRNGLDRSSRVSCFEPDELFEYIKHLAPHASFGADRLDLTIARAQLSSFYSFKGYRPPTVFPSSPGDLLEAEPEKLASDLTIITYQKRKNSPKDSLNSANNQDESSCKKQKALDDPLTEGYDKMVSVYAAKVSTQMSQIPNKPSFKIGECIRRVASQLTGSDEQHQEKRGTEVFSVESFSVEEMITQLELVAREPKRRHDFISVVHTFFMGFRSAVVQNRRARKKRAAEQAVVVGGAAEEYDFDDINDSYWTDRVVQNYSDEQNQHLNNNCGVNGLGSLQKQAKTGRRPRKRFSYSVTADSEREDRAKRAKQESSPAELILNFVQRNNIPSEINLNKMFRRFGPLMESETEVDHESGCAKVIFKRGCDAEVARDSSERFNIFGAGLVNYQIGYEPLISVKVLPLVVPPPPPPMEDVTFMQ</sequence>
<feature type="compositionally biased region" description="Polar residues" evidence="1">
    <location>
        <begin position="634"/>
        <end position="647"/>
    </location>
</feature>
<feature type="compositionally biased region" description="Basic and acidic residues" evidence="1">
    <location>
        <begin position="490"/>
        <end position="511"/>
    </location>
</feature>
<name>A0A9N7MUG1_STRHE</name>
<organism evidence="3 4">
    <name type="scientific">Striga hermonthica</name>
    <name type="common">Purple witchweed</name>
    <name type="synonym">Buchnera hermonthica</name>
    <dbReference type="NCBI Taxonomy" id="68872"/>
    <lineage>
        <taxon>Eukaryota</taxon>
        <taxon>Viridiplantae</taxon>
        <taxon>Streptophyta</taxon>
        <taxon>Embryophyta</taxon>
        <taxon>Tracheophyta</taxon>
        <taxon>Spermatophyta</taxon>
        <taxon>Magnoliopsida</taxon>
        <taxon>eudicotyledons</taxon>
        <taxon>Gunneridae</taxon>
        <taxon>Pentapetalae</taxon>
        <taxon>asterids</taxon>
        <taxon>lamiids</taxon>
        <taxon>Lamiales</taxon>
        <taxon>Orobanchaceae</taxon>
        <taxon>Buchnereae</taxon>
        <taxon>Striga</taxon>
    </lineage>
</organism>
<dbReference type="SMART" id="SM00293">
    <property type="entry name" value="PWWP"/>
    <property type="match status" value="2"/>
</dbReference>
<evidence type="ECO:0000256" key="1">
    <source>
        <dbReference type="SAM" id="MobiDB-lite"/>
    </source>
</evidence>
<evidence type="ECO:0000313" key="3">
    <source>
        <dbReference type="EMBL" id="CAA0814485.1"/>
    </source>
</evidence>
<dbReference type="InterPro" id="IPR053063">
    <property type="entry name" value="PWWP_domain_containing_PDP"/>
</dbReference>
<dbReference type="Proteomes" id="UP001153555">
    <property type="component" value="Unassembled WGS sequence"/>
</dbReference>
<feature type="region of interest" description="Disordered" evidence="1">
    <location>
        <begin position="1131"/>
        <end position="1157"/>
    </location>
</feature>